<organism evidence="2 3">
    <name type="scientific">Nocardiopsis sediminis</name>
    <dbReference type="NCBI Taxonomy" id="1778267"/>
    <lineage>
        <taxon>Bacteria</taxon>
        <taxon>Bacillati</taxon>
        <taxon>Actinomycetota</taxon>
        <taxon>Actinomycetes</taxon>
        <taxon>Streptosporangiales</taxon>
        <taxon>Nocardiopsidaceae</taxon>
        <taxon>Nocardiopsis</taxon>
    </lineage>
</organism>
<keyword evidence="3" id="KW-1185">Reference proteome</keyword>
<gene>
    <name evidence="2" type="ORF">ACFOVU_04020</name>
</gene>
<accession>A0ABV8FJB0</accession>
<dbReference type="Pfam" id="PF01814">
    <property type="entry name" value="Hemerythrin"/>
    <property type="match status" value="1"/>
</dbReference>
<proteinExistence type="predicted"/>
<comment type="caution">
    <text evidence="2">The sequence shown here is derived from an EMBL/GenBank/DDBJ whole genome shotgun (WGS) entry which is preliminary data.</text>
</comment>
<dbReference type="EMBL" id="JBHSBH010000003">
    <property type="protein sequence ID" value="MFC3995067.1"/>
    <property type="molecule type" value="Genomic_DNA"/>
</dbReference>
<feature type="domain" description="Hemerythrin-like" evidence="1">
    <location>
        <begin position="13"/>
        <end position="146"/>
    </location>
</feature>
<reference evidence="3" key="1">
    <citation type="journal article" date="2019" name="Int. J. Syst. Evol. Microbiol.">
        <title>The Global Catalogue of Microorganisms (GCM) 10K type strain sequencing project: providing services to taxonomists for standard genome sequencing and annotation.</title>
        <authorList>
            <consortium name="The Broad Institute Genomics Platform"/>
            <consortium name="The Broad Institute Genome Sequencing Center for Infectious Disease"/>
            <person name="Wu L."/>
            <person name="Ma J."/>
        </authorList>
    </citation>
    <scope>NUCLEOTIDE SEQUENCE [LARGE SCALE GENOMIC DNA]</scope>
    <source>
        <strain evidence="3">TBRC 1826</strain>
    </source>
</reference>
<dbReference type="Proteomes" id="UP001595847">
    <property type="component" value="Unassembled WGS sequence"/>
</dbReference>
<evidence type="ECO:0000259" key="1">
    <source>
        <dbReference type="Pfam" id="PF01814"/>
    </source>
</evidence>
<dbReference type="RefSeq" id="WP_378529902.1">
    <property type="nucleotide sequence ID" value="NZ_JBHSBH010000003.1"/>
</dbReference>
<evidence type="ECO:0000313" key="2">
    <source>
        <dbReference type="EMBL" id="MFC3995067.1"/>
    </source>
</evidence>
<dbReference type="Gene3D" id="1.20.120.520">
    <property type="entry name" value="nmb1532 protein domain like"/>
    <property type="match status" value="1"/>
</dbReference>
<dbReference type="CDD" id="cd12108">
    <property type="entry name" value="Hr-like"/>
    <property type="match status" value="1"/>
</dbReference>
<dbReference type="InterPro" id="IPR053206">
    <property type="entry name" value="Dimeric_xanthone_biosynth"/>
</dbReference>
<dbReference type="InterPro" id="IPR012312">
    <property type="entry name" value="Hemerythrin-like"/>
</dbReference>
<dbReference type="PANTHER" id="PTHR38048">
    <property type="entry name" value="EXPRESSED PROTEIN"/>
    <property type="match status" value="1"/>
</dbReference>
<protein>
    <submittedName>
        <fullName evidence="2">Hemerythrin domain-containing protein</fullName>
    </submittedName>
</protein>
<dbReference type="PANTHER" id="PTHR38048:SF2">
    <property type="entry name" value="HEMERYTHRIN-LIKE DOMAIN-CONTAINING PROTEIN"/>
    <property type="match status" value="1"/>
</dbReference>
<name>A0ABV8FJB0_9ACTN</name>
<sequence>MAKQNARPADSRDMYAVHTMFRREFRALPALIRGVAAHDRARTQIVADHVALLVELLHVHHRSEDDHCWPKLASRGPEDVAAIVDLMQSQHKVVDAALQDTEVQASRWRDSATAEDRDMLAGAIDRLLPPLCEHLDAEEEKMLPLIDRYLTADEWAEVGSKGLGNISAGKVPVLFGMLLQDASTEQRALFKEAVGAPAFAVMSKVGPIAVKRYRNTVFSP</sequence>
<evidence type="ECO:0000313" key="3">
    <source>
        <dbReference type="Proteomes" id="UP001595847"/>
    </source>
</evidence>